<sequence>MSYTTKTGKVIEILGMEQVDKALRRGILPGTKYEKYFKGSDCELTSFGRGDTFLTIRKMKEWAERYTGHTRDFALGELAGLPMENIVDRIHNFLYWHFQYRMDGEKQYLKSPNCAWKTRAQGIDCKSYSIIASTILNNLGIKHYFRKVRQPNPNWPSGGIDPTLWSHVYVIVPKDQKRLTVRRPSEYWVIDATVLSNREVPYLEKREELMSRVSLPQYGLAAPGLKGCSCVQKKKPIVKTYEVVSPRTKSGVQTRSVIGMAAAVPSGERELFMRAIERFQLFLADLVVNKGLPVSAANRATERFAKFVEAGIEPTIKDLFAIPLNSKEAKGLGVTITAPVLTSTSQLPRTSGYFNATSTTVGKAAGAVPVVGQALSLITSIVPKDIYNKTFGALFANGFKFKCWGASRNPAMAEKMLAERVPEMKNRAQQILLGSIENFERAVNDYMVYAHGVDIKGRWWLEQGGARDCTRDGLKVSVGGFNRVISEVIEAFKQHARTLGHDLQQIGTRTHTYAADPKIDQPVVNYQIPNFRLVLNRYPTQNNTPTNSNNDISDSYVDKNGKVNFGGSTGPSKAGFGLLAGGALAALAISALVTGENPIKLNSK</sequence>
<dbReference type="RefSeq" id="WP_379762424.1">
    <property type="nucleotide sequence ID" value="NZ_JBHSCL010000003.1"/>
</dbReference>
<accession>A0ABV8PKB2</accession>
<evidence type="ECO:0000313" key="1">
    <source>
        <dbReference type="EMBL" id="MFC4219030.1"/>
    </source>
</evidence>
<evidence type="ECO:0008006" key="3">
    <source>
        <dbReference type="Google" id="ProtNLM"/>
    </source>
</evidence>
<evidence type="ECO:0000313" key="2">
    <source>
        <dbReference type="Proteomes" id="UP001595841"/>
    </source>
</evidence>
<gene>
    <name evidence="1" type="ORF">ACFOWS_02730</name>
</gene>
<dbReference type="EMBL" id="JBHSCL010000003">
    <property type="protein sequence ID" value="MFC4219030.1"/>
    <property type="molecule type" value="Genomic_DNA"/>
</dbReference>
<proteinExistence type="predicted"/>
<reference evidence="2" key="1">
    <citation type="journal article" date="2019" name="Int. J. Syst. Evol. Microbiol.">
        <title>The Global Catalogue of Microorganisms (GCM) 10K type strain sequencing project: providing services to taxonomists for standard genome sequencing and annotation.</title>
        <authorList>
            <consortium name="The Broad Institute Genomics Platform"/>
            <consortium name="The Broad Institute Genome Sequencing Center for Infectious Disease"/>
            <person name="Wu L."/>
            <person name="Ma J."/>
        </authorList>
    </citation>
    <scope>NUCLEOTIDE SEQUENCE [LARGE SCALE GENOMIC DNA]</scope>
    <source>
        <strain evidence="2">CGMCC 1.15774</strain>
    </source>
</reference>
<keyword evidence="2" id="KW-1185">Reference proteome</keyword>
<protein>
    <recommendedName>
        <fullName evidence="3">Transglutaminase-like domain-containing protein</fullName>
    </recommendedName>
</protein>
<name>A0ABV8PKB2_9FLAO</name>
<dbReference type="Proteomes" id="UP001595841">
    <property type="component" value="Unassembled WGS sequence"/>
</dbReference>
<organism evidence="1 2">
    <name type="scientific">Flagellimonas marina</name>
    <dbReference type="NCBI Taxonomy" id="1775168"/>
    <lineage>
        <taxon>Bacteria</taxon>
        <taxon>Pseudomonadati</taxon>
        <taxon>Bacteroidota</taxon>
        <taxon>Flavobacteriia</taxon>
        <taxon>Flavobacteriales</taxon>
        <taxon>Flavobacteriaceae</taxon>
        <taxon>Flagellimonas</taxon>
    </lineage>
</organism>
<comment type="caution">
    <text evidence="1">The sequence shown here is derived from an EMBL/GenBank/DDBJ whole genome shotgun (WGS) entry which is preliminary data.</text>
</comment>